<dbReference type="EMBL" id="JAKNCT010000002">
    <property type="protein sequence ID" value="MCG5030206.1"/>
    <property type="molecule type" value="Genomic_DNA"/>
</dbReference>
<dbReference type="RefSeq" id="WP_237977862.1">
    <property type="nucleotide sequence ID" value="NZ_JAKNCT010000002.1"/>
</dbReference>
<keyword evidence="3" id="KW-1185">Reference proteome</keyword>
<sequence length="257" mass="27819">MMQEKEKERYLRQMAVKEWGEKGQEAMKKSTFLIIGAGGLGCPAAQTLAASGAGRLLLVDGDVVETNNLSRQFLHTAERLGMNKAESAALALRALNPYVQIEPIPRRVDEEALRTLVRRADVVLDCCDNSATRHAVNRVCHDERKPLVTAGCIRAMGQISVFDFRTQSEPCYACSFPKDSEQDLKASSLGVLTILTTLMGTLEAAEAAKLVTGAGSVLTSRLLLVDLLHGDFQTLALTPDPDCLVCGRRRSSSAGLS</sequence>
<gene>
    <name evidence="2" type="ORF">MAF45_01880</name>
</gene>
<evidence type="ECO:0000259" key="1">
    <source>
        <dbReference type="Pfam" id="PF00899"/>
    </source>
</evidence>
<proteinExistence type="predicted"/>
<feature type="domain" description="THIF-type NAD/FAD binding fold" evidence="1">
    <location>
        <begin position="10"/>
        <end position="244"/>
    </location>
</feature>
<accession>A0ABS9MNK9</accession>
<dbReference type="InterPro" id="IPR045886">
    <property type="entry name" value="ThiF/MoeB/HesA"/>
</dbReference>
<dbReference type="Proteomes" id="UP001297600">
    <property type="component" value="Unassembled WGS sequence"/>
</dbReference>
<evidence type="ECO:0000313" key="3">
    <source>
        <dbReference type="Proteomes" id="UP001297600"/>
    </source>
</evidence>
<reference evidence="2 3" key="1">
    <citation type="submission" date="2022-02" db="EMBL/GenBank/DDBJ databases">
        <title>Mesosutterella porci, a novel member of the family Sutterellaceae from pig feces.</title>
        <authorList>
            <person name="Wylensek D."/>
            <person name="Clavel T."/>
        </authorList>
    </citation>
    <scope>NUCLEOTIDE SEQUENCE [LARGE SCALE GENOMIC DNA]</scope>
    <source>
        <strain evidence="3">oilRF-744-wt-GAM-9</strain>
    </source>
</reference>
<dbReference type="SUPFAM" id="SSF69572">
    <property type="entry name" value="Activating enzymes of the ubiquitin-like proteins"/>
    <property type="match status" value="1"/>
</dbReference>
<dbReference type="PANTHER" id="PTHR10953:SF194">
    <property type="entry name" value="MOLYBDOPTERIN-SYNTHASE ADENYLYLTRANSFERASE"/>
    <property type="match status" value="1"/>
</dbReference>
<dbReference type="InterPro" id="IPR000594">
    <property type="entry name" value="ThiF_NAD_FAD-bd"/>
</dbReference>
<dbReference type="PANTHER" id="PTHR10953">
    <property type="entry name" value="UBIQUITIN-ACTIVATING ENZYME E1"/>
    <property type="match status" value="1"/>
</dbReference>
<name>A0ABS9MNK9_9BURK</name>
<comment type="caution">
    <text evidence="2">The sequence shown here is derived from an EMBL/GenBank/DDBJ whole genome shotgun (WGS) entry which is preliminary data.</text>
</comment>
<dbReference type="CDD" id="cd00757">
    <property type="entry name" value="ThiF_MoeB_HesA_family"/>
    <property type="match status" value="1"/>
</dbReference>
<dbReference type="Pfam" id="PF00899">
    <property type="entry name" value="ThiF"/>
    <property type="match status" value="1"/>
</dbReference>
<protein>
    <submittedName>
        <fullName evidence="2">HesA/MoeB/ThiF family protein</fullName>
    </submittedName>
</protein>
<dbReference type="Gene3D" id="3.40.50.720">
    <property type="entry name" value="NAD(P)-binding Rossmann-like Domain"/>
    <property type="match status" value="1"/>
</dbReference>
<evidence type="ECO:0000313" key="2">
    <source>
        <dbReference type="EMBL" id="MCG5030206.1"/>
    </source>
</evidence>
<dbReference type="InterPro" id="IPR035985">
    <property type="entry name" value="Ubiquitin-activating_enz"/>
</dbReference>
<organism evidence="2 3">
    <name type="scientific">Mesosutterella porci</name>
    <dbReference type="NCBI Taxonomy" id="2915351"/>
    <lineage>
        <taxon>Bacteria</taxon>
        <taxon>Pseudomonadati</taxon>
        <taxon>Pseudomonadota</taxon>
        <taxon>Betaproteobacteria</taxon>
        <taxon>Burkholderiales</taxon>
        <taxon>Sutterellaceae</taxon>
        <taxon>Mesosutterella</taxon>
    </lineage>
</organism>